<dbReference type="EC" id="3.1.4.3" evidence="3"/>
<dbReference type="BioCyc" id="SCEL448385:SCE_RS36665-MONOMER"/>
<keyword evidence="1 3" id="KW-0378">Hydrolase</keyword>
<dbReference type="STRING" id="448385.sce7154"/>
<proteinExistence type="predicted"/>
<dbReference type="InterPro" id="IPR017850">
    <property type="entry name" value="Alkaline_phosphatase_core_sf"/>
</dbReference>
<dbReference type="HOGENOM" id="CLU_466834_0_0_7"/>
<feature type="region of interest" description="Disordered" evidence="2">
    <location>
        <begin position="537"/>
        <end position="584"/>
    </location>
</feature>
<dbReference type="AlphaFoldDB" id="A9ERS6"/>
<gene>
    <name evidence="3" type="primary">phlC1</name>
    <name evidence="3" type="ordered locus">sce7154</name>
</gene>
<dbReference type="Proteomes" id="UP000002139">
    <property type="component" value="Chromosome"/>
</dbReference>
<feature type="region of interest" description="Disordered" evidence="2">
    <location>
        <begin position="483"/>
        <end position="509"/>
    </location>
</feature>
<accession>A9ERS6</accession>
<evidence type="ECO:0000313" key="4">
    <source>
        <dbReference type="Proteomes" id="UP000002139"/>
    </source>
</evidence>
<protein>
    <submittedName>
        <fullName evidence="3">PhlC1 protein</fullName>
        <ecNumber evidence="3">3.1.4.3</ecNumber>
    </submittedName>
</protein>
<dbReference type="InterPro" id="IPR007312">
    <property type="entry name" value="Phosphoesterase"/>
</dbReference>
<sequence length="584" mass="63902">MALKNVQHFFVLMLENRSFDHLFGLSDIAGTSATTGEKVGIEGLSDKTLFLKNSSGESVQIDKNSLLARNRLRRDVPHEFEDVKRQLCGPRHDGPYSDESITMGGFIADRGGEDPDMEDAVRCVGPGHLRVFNALASEFVICDHWFSSVPGPTFPNRMFAHAATSGGIAGSPTTWQIVRHTVDGYDFRNGHIFGRLRQKGIPWEIFVHDRIENMSVLLDGISAAGVKEFSQFTWELNQDPFRPQYIFIEPRYDAIVGHYSRGNSMHPIGDMVKAELLVKDVYETIRAVPRVWERSALIVVFDEHGGFFDHVRPPKAPAPGDGSSNSAFDFERLGPRVPALIISPLIPRNLVDSRVYDHTSILRTVAQRFDLPPLTKRDASANSLEHLFSLDSARRDTPKRLPDPAWPPELVSRSFQRAIPEMAGDPTLLGASAGPFVLAAAAVKAELAGPDAWGAITDEVRALDGRSQEKIVDFVTGVREEAAATADARAPRAPRAPRSRDAGLGGMGEVSMFAPRSEILTPSDEVEERHAEAWRVGISRAELREIERSREEASKAGANPAAESSGNGDQGTSAAAGPSGDFPV</sequence>
<evidence type="ECO:0000313" key="3">
    <source>
        <dbReference type="EMBL" id="CAN97323.1"/>
    </source>
</evidence>
<reference evidence="3 4" key="1">
    <citation type="journal article" date="2007" name="Nat. Biotechnol.">
        <title>Complete genome sequence of the myxobacterium Sorangium cellulosum.</title>
        <authorList>
            <person name="Schneiker S."/>
            <person name="Perlova O."/>
            <person name="Kaiser O."/>
            <person name="Gerth K."/>
            <person name="Alici A."/>
            <person name="Altmeyer M.O."/>
            <person name="Bartels D."/>
            <person name="Bekel T."/>
            <person name="Beyer S."/>
            <person name="Bode E."/>
            <person name="Bode H.B."/>
            <person name="Bolten C.J."/>
            <person name="Choudhuri J.V."/>
            <person name="Doss S."/>
            <person name="Elnakady Y.A."/>
            <person name="Frank B."/>
            <person name="Gaigalat L."/>
            <person name="Goesmann A."/>
            <person name="Groeger C."/>
            <person name="Gross F."/>
            <person name="Jelsbak L."/>
            <person name="Jelsbak L."/>
            <person name="Kalinowski J."/>
            <person name="Kegler C."/>
            <person name="Knauber T."/>
            <person name="Konietzny S."/>
            <person name="Kopp M."/>
            <person name="Krause L."/>
            <person name="Krug D."/>
            <person name="Linke B."/>
            <person name="Mahmud T."/>
            <person name="Martinez-Arias R."/>
            <person name="McHardy A.C."/>
            <person name="Merai M."/>
            <person name="Meyer F."/>
            <person name="Mormann S."/>
            <person name="Munoz-Dorado J."/>
            <person name="Perez J."/>
            <person name="Pradella S."/>
            <person name="Rachid S."/>
            <person name="Raddatz G."/>
            <person name="Rosenau F."/>
            <person name="Rueckert C."/>
            <person name="Sasse F."/>
            <person name="Scharfe M."/>
            <person name="Schuster S.C."/>
            <person name="Suen G."/>
            <person name="Treuner-Lange A."/>
            <person name="Velicer G.J."/>
            <person name="Vorholter F.-J."/>
            <person name="Weissman K.J."/>
            <person name="Welch R.D."/>
            <person name="Wenzel S.C."/>
            <person name="Whitworth D.E."/>
            <person name="Wilhelm S."/>
            <person name="Wittmann C."/>
            <person name="Bloecker H."/>
            <person name="Puehler A."/>
            <person name="Mueller R."/>
        </authorList>
    </citation>
    <scope>NUCLEOTIDE SEQUENCE [LARGE SCALE GENOMIC DNA]</scope>
    <source>
        <strain evidence="4">So ce56</strain>
    </source>
</reference>
<dbReference type="KEGG" id="scl:sce7154"/>
<dbReference type="OrthoDB" id="9770871at2"/>
<dbReference type="EMBL" id="AM746676">
    <property type="protein sequence ID" value="CAN97323.1"/>
    <property type="molecule type" value="Genomic_DNA"/>
</dbReference>
<keyword evidence="4" id="KW-1185">Reference proteome</keyword>
<feature type="compositionally biased region" description="Basic and acidic residues" evidence="2">
    <location>
        <begin position="541"/>
        <end position="554"/>
    </location>
</feature>
<dbReference type="PANTHER" id="PTHR31956">
    <property type="entry name" value="NON-SPECIFIC PHOSPHOLIPASE C4-RELATED"/>
    <property type="match status" value="1"/>
</dbReference>
<organism evidence="3 4">
    <name type="scientific">Sorangium cellulosum (strain So ce56)</name>
    <name type="common">Polyangium cellulosum (strain So ce56)</name>
    <dbReference type="NCBI Taxonomy" id="448385"/>
    <lineage>
        <taxon>Bacteria</taxon>
        <taxon>Pseudomonadati</taxon>
        <taxon>Myxococcota</taxon>
        <taxon>Polyangia</taxon>
        <taxon>Polyangiales</taxon>
        <taxon>Polyangiaceae</taxon>
        <taxon>Sorangium</taxon>
    </lineage>
</organism>
<evidence type="ECO:0000256" key="2">
    <source>
        <dbReference type="SAM" id="MobiDB-lite"/>
    </source>
</evidence>
<feature type="compositionally biased region" description="Low complexity" evidence="2">
    <location>
        <begin position="483"/>
        <end position="493"/>
    </location>
</feature>
<name>A9ERS6_SORC5</name>
<evidence type="ECO:0000256" key="1">
    <source>
        <dbReference type="ARBA" id="ARBA00022801"/>
    </source>
</evidence>
<dbReference type="eggNOG" id="COG3511">
    <property type="taxonomic scope" value="Bacteria"/>
</dbReference>
<dbReference type="RefSeq" id="WP_012239762.1">
    <property type="nucleotide sequence ID" value="NC_010162.1"/>
</dbReference>
<dbReference type="GO" id="GO:0034480">
    <property type="term" value="F:phosphatidylcholine phospholipase C activity"/>
    <property type="evidence" value="ECO:0007669"/>
    <property type="project" value="UniProtKB-EC"/>
</dbReference>
<dbReference type="Pfam" id="PF04185">
    <property type="entry name" value="Phosphoesterase"/>
    <property type="match status" value="1"/>
</dbReference>
<dbReference type="GO" id="GO:0009395">
    <property type="term" value="P:phospholipid catabolic process"/>
    <property type="evidence" value="ECO:0007669"/>
    <property type="project" value="TreeGrafter"/>
</dbReference>
<feature type="compositionally biased region" description="Polar residues" evidence="2">
    <location>
        <begin position="562"/>
        <end position="573"/>
    </location>
</feature>
<dbReference type="Gene3D" id="3.40.720.10">
    <property type="entry name" value="Alkaline Phosphatase, subunit A"/>
    <property type="match status" value="2"/>
</dbReference>
<dbReference type="PANTHER" id="PTHR31956:SF1">
    <property type="entry name" value="NON-SPECIFIC PHOSPHOLIPASE C1"/>
    <property type="match status" value="1"/>
</dbReference>